<dbReference type="Gramene" id="OGLUM11G14520.1">
    <property type="protein sequence ID" value="OGLUM11G14520.1"/>
    <property type="gene ID" value="OGLUM11G14520"/>
</dbReference>
<proteinExistence type="predicted"/>
<name>A0A0E0BJJ1_9ORYZ</name>
<evidence type="ECO:0000313" key="1">
    <source>
        <dbReference type="EnsemblPlants" id="OGLUM11G14520.1"/>
    </source>
</evidence>
<dbReference type="HOGENOM" id="CLU_3261354_0_0_1"/>
<accession>A0A0E0BJJ1</accession>
<dbReference type="AlphaFoldDB" id="A0A0E0BJJ1"/>
<reference evidence="1" key="2">
    <citation type="submission" date="2018-05" db="EMBL/GenBank/DDBJ databases">
        <title>OgluRS3 (Oryza glumaepatula Reference Sequence Version 3).</title>
        <authorList>
            <person name="Zhang J."/>
            <person name="Kudrna D."/>
            <person name="Lee S."/>
            <person name="Talag J."/>
            <person name="Welchert J."/>
            <person name="Wing R.A."/>
        </authorList>
    </citation>
    <scope>NUCLEOTIDE SEQUENCE [LARGE SCALE GENOMIC DNA]</scope>
</reference>
<dbReference type="Proteomes" id="UP000026961">
    <property type="component" value="Chromosome 11"/>
</dbReference>
<reference evidence="1" key="1">
    <citation type="submission" date="2015-04" db="UniProtKB">
        <authorList>
            <consortium name="EnsemblPlants"/>
        </authorList>
    </citation>
    <scope>IDENTIFICATION</scope>
</reference>
<evidence type="ECO:0000313" key="2">
    <source>
        <dbReference type="Proteomes" id="UP000026961"/>
    </source>
</evidence>
<sequence length="42" mass="4658">MSAKGFSVYKCDVEADAQTRHANKIMASQNIGKEKFVVLKTI</sequence>
<organism evidence="1">
    <name type="scientific">Oryza glumipatula</name>
    <dbReference type="NCBI Taxonomy" id="40148"/>
    <lineage>
        <taxon>Eukaryota</taxon>
        <taxon>Viridiplantae</taxon>
        <taxon>Streptophyta</taxon>
        <taxon>Embryophyta</taxon>
        <taxon>Tracheophyta</taxon>
        <taxon>Spermatophyta</taxon>
        <taxon>Magnoliopsida</taxon>
        <taxon>Liliopsida</taxon>
        <taxon>Poales</taxon>
        <taxon>Poaceae</taxon>
        <taxon>BOP clade</taxon>
        <taxon>Oryzoideae</taxon>
        <taxon>Oryzeae</taxon>
        <taxon>Oryzinae</taxon>
        <taxon>Oryza</taxon>
    </lineage>
</organism>
<keyword evidence="2" id="KW-1185">Reference proteome</keyword>
<dbReference type="EnsemblPlants" id="OGLUM11G14520.1">
    <property type="protein sequence ID" value="OGLUM11G14520.1"/>
    <property type="gene ID" value="OGLUM11G14520"/>
</dbReference>
<protein>
    <submittedName>
        <fullName evidence="1">Uncharacterized protein</fullName>
    </submittedName>
</protein>